<dbReference type="Proteomes" id="UP000492821">
    <property type="component" value="Unassembled WGS sequence"/>
</dbReference>
<evidence type="ECO:0000313" key="4">
    <source>
        <dbReference type="WBParaSite" id="Pan_g13332.t1"/>
    </source>
</evidence>
<reference evidence="4" key="2">
    <citation type="submission" date="2020-10" db="UniProtKB">
        <authorList>
            <consortium name="WormBaseParasite"/>
        </authorList>
    </citation>
    <scope>IDENTIFICATION</scope>
</reference>
<feature type="signal peptide" evidence="2">
    <location>
        <begin position="1"/>
        <end position="16"/>
    </location>
</feature>
<sequence length="236" mass="26173">MFILLVAMVTSLVTHLHENRTLSVVCSVSLSLIPSLRNDVFRVCVKLCNVTPTNQRRPVQRHSPQRILVRTRPPSPPAAAASGSAPPASPVCFRHRVAFILPLAFLGVRLCNLGLFWGLHHWTRALPLTAFSRAKFIRRFVLSARQRANLLFAVTMSQLDTCASTTMDAIDQNCVFTWAAATPAAVAKFDLEQPIPEPRRPEGSSGLRTHRFHTRVPYTIGSTNFTITLQGENCCC</sequence>
<proteinExistence type="predicted"/>
<protein>
    <submittedName>
        <fullName evidence="4">Secreted protein</fullName>
    </submittedName>
</protein>
<dbReference type="AlphaFoldDB" id="A0A7E4UVD6"/>
<feature type="region of interest" description="Disordered" evidence="1">
    <location>
        <begin position="55"/>
        <end position="86"/>
    </location>
</feature>
<evidence type="ECO:0000313" key="3">
    <source>
        <dbReference type="Proteomes" id="UP000492821"/>
    </source>
</evidence>
<evidence type="ECO:0000256" key="2">
    <source>
        <dbReference type="SAM" id="SignalP"/>
    </source>
</evidence>
<keyword evidence="3" id="KW-1185">Reference proteome</keyword>
<name>A0A7E4UVD6_PANRE</name>
<organism evidence="3 4">
    <name type="scientific">Panagrellus redivivus</name>
    <name type="common">Microworm</name>
    <dbReference type="NCBI Taxonomy" id="6233"/>
    <lineage>
        <taxon>Eukaryota</taxon>
        <taxon>Metazoa</taxon>
        <taxon>Ecdysozoa</taxon>
        <taxon>Nematoda</taxon>
        <taxon>Chromadorea</taxon>
        <taxon>Rhabditida</taxon>
        <taxon>Tylenchina</taxon>
        <taxon>Panagrolaimomorpha</taxon>
        <taxon>Panagrolaimoidea</taxon>
        <taxon>Panagrolaimidae</taxon>
        <taxon>Panagrellus</taxon>
    </lineage>
</organism>
<reference evidence="3" key="1">
    <citation type="journal article" date="2013" name="Genetics">
        <title>The draft genome and transcriptome of Panagrellus redivivus are shaped by the harsh demands of a free-living lifestyle.</title>
        <authorList>
            <person name="Srinivasan J."/>
            <person name="Dillman A.R."/>
            <person name="Macchietto M.G."/>
            <person name="Heikkinen L."/>
            <person name="Lakso M."/>
            <person name="Fracchia K.M."/>
            <person name="Antoshechkin I."/>
            <person name="Mortazavi A."/>
            <person name="Wong G."/>
            <person name="Sternberg P.W."/>
        </authorList>
    </citation>
    <scope>NUCLEOTIDE SEQUENCE [LARGE SCALE GENOMIC DNA]</scope>
    <source>
        <strain evidence="3">MT8872</strain>
    </source>
</reference>
<dbReference type="WBParaSite" id="Pan_g13332.t1">
    <property type="protein sequence ID" value="Pan_g13332.t1"/>
    <property type="gene ID" value="Pan_g13332"/>
</dbReference>
<evidence type="ECO:0000256" key="1">
    <source>
        <dbReference type="SAM" id="MobiDB-lite"/>
    </source>
</evidence>
<feature type="chain" id="PRO_5028948997" evidence="2">
    <location>
        <begin position="17"/>
        <end position="236"/>
    </location>
</feature>
<accession>A0A7E4UVD6</accession>
<keyword evidence="2" id="KW-0732">Signal</keyword>